<gene>
    <name evidence="1" type="ORF">B1C78_12250</name>
</gene>
<dbReference type="OrthoDB" id="5892138at2"/>
<dbReference type="Proteomes" id="UP000189462">
    <property type="component" value="Unassembled WGS sequence"/>
</dbReference>
<reference evidence="1 2" key="1">
    <citation type="submission" date="2017-02" db="EMBL/GenBank/DDBJ databases">
        <title>Genomic diversity within the haloalkaliphilic genus Thioalkalivibrio.</title>
        <authorList>
            <person name="Ahn A.-C."/>
            <person name="Meier-Kolthoff J."/>
            <person name="Overmars L."/>
            <person name="Richter M."/>
            <person name="Woyke T."/>
            <person name="Sorokin D.Y."/>
            <person name="Muyzer G."/>
        </authorList>
    </citation>
    <scope>NUCLEOTIDE SEQUENCE [LARGE SCALE GENOMIC DNA]</scope>
    <source>
        <strain evidence="1 2">ALJD</strain>
    </source>
</reference>
<keyword evidence="2" id="KW-1185">Reference proteome</keyword>
<sequence length="249" mass="27489">MYLDAFHVSDGDRIRISAAQGSRFAKEVAGDFNPIHNPDAKRFVVPGDLLFSLVLDRYGLSRRMHFAFTDMVGADVDLLLPDTRAASFEITDTSGRACLRVTREGPVIEDPRVLEKFARAYVAFSGQTFPHVLVPLMRRHGVMINPQRPLVIYEGMSLDLHRQDFAAPALTLEGSSLDVIGKRGDVRLKFVIHAEGEAVGTGEKKLVLSGLREYDEAQVTALVDLYADWKRAYRSGDPRGKADVESGGG</sequence>
<dbReference type="InterPro" id="IPR021974">
    <property type="entry name" value="DUF3581"/>
</dbReference>
<dbReference type="AlphaFoldDB" id="A0A1V3NDJ6"/>
<organism evidence="1 2">
    <name type="scientific">Thioalkalivibrio denitrificans</name>
    <dbReference type="NCBI Taxonomy" id="108003"/>
    <lineage>
        <taxon>Bacteria</taxon>
        <taxon>Pseudomonadati</taxon>
        <taxon>Pseudomonadota</taxon>
        <taxon>Gammaproteobacteria</taxon>
        <taxon>Chromatiales</taxon>
        <taxon>Ectothiorhodospiraceae</taxon>
        <taxon>Thioalkalivibrio</taxon>
    </lineage>
</organism>
<name>A0A1V3NDJ6_9GAMM</name>
<evidence type="ECO:0000313" key="1">
    <source>
        <dbReference type="EMBL" id="OOG23169.1"/>
    </source>
</evidence>
<dbReference type="Pfam" id="PF12119">
    <property type="entry name" value="DUF3581"/>
    <property type="match status" value="1"/>
</dbReference>
<dbReference type="EMBL" id="MVBK01000076">
    <property type="protein sequence ID" value="OOG23169.1"/>
    <property type="molecule type" value="Genomic_DNA"/>
</dbReference>
<evidence type="ECO:0000313" key="2">
    <source>
        <dbReference type="Proteomes" id="UP000189462"/>
    </source>
</evidence>
<evidence type="ECO:0008006" key="3">
    <source>
        <dbReference type="Google" id="ProtNLM"/>
    </source>
</evidence>
<protein>
    <recommendedName>
        <fullName evidence="3">DUF3581 domain-containing protein</fullName>
    </recommendedName>
</protein>
<comment type="caution">
    <text evidence="1">The sequence shown here is derived from an EMBL/GenBank/DDBJ whole genome shotgun (WGS) entry which is preliminary data.</text>
</comment>
<dbReference type="RefSeq" id="WP_077279449.1">
    <property type="nucleotide sequence ID" value="NZ_MVBK01000076.1"/>
</dbReference>
<accession>A0A1V3NDJ6</accession>
<proteinExistence type="predicted"/>